<dbReference type="Pfam" id="PF13416">
    <property type="entry name" value="SBP_bac_8"/>
    <property type="match status" value="1"/>
</dbReference>
<protein>
    <submittedName>
        <fullName evidence="6">Polyamine ABC transporter substrate-binding protein</fullName>
    </submittedName>
</protein>
<feature type="chain" id="PRO_5009099798" evidence="5">
    <location>
        <begin position="25"/>
        <end position="348"/>
    </location>
</feature>
<name>A0A1D7TYP5_9HYPH</name>
<keyword evidence="3 5" id="KW-0732">Signal</keyword>
<accession>A0A1D7TYP5</accession>
<dbReference type="InterPro" id="IPR006061">
    <property type="entry name" value="SBP_1_CS"/>
</dbReference>
<dbReference type="RefSeq" id="WP_069689472.1">
    <property type="nucleotide sequence ID" value="NZ_CP017147.1"/>
</dbReference>
<dbReference type="SUPFAM" id="SSF53850">
    <property type="entry name" value="Periplasmic binding protein-like II"/>
    <property type="match status" value="1"/>
</dbReference>
<dbReference type="GO" id="GO:0030976">
    <property type="term" value="F:thiamine pyrophosphate binding"/>
    <property type="evidence" value="ECO:0007669"/>
    <property type="project" value="TreeGrafter"/>
</dbReference>
<keyword evidence="7" id="KW-1185">Reference proteome</keyword>
<dbReference type="GO" id="GO:0030975">
    <property type="term" value="F:thiamine binding"/>
    <property type="evidence" value="ECO:0007669"/>
    <property type="project" value="TreeGrafter"/>
</dbReference>
<dbReference type="GO" id="GO:0015888">
    <property type="term" value="P:thiamine transport"/>
    <property type="evidence" value="ECO:0007669"/>
    <property type="project" value="TreeGrafter"/>
</dbReference>
<dbReference type="Gene3D" id="3.40.190.10">
    <property type="entry name" value="Periplasmic binding protein-like II"/>
    <property type="match status" value="2"/>
</dbReference>
<keyword evidence="2" id="KW-0813">Transport</keyword>
<evidence type="ECO:0000256" key="3">
    <source>
        <dbReference type="ARBA" id="ARBA00022729"/>
    </source>
</evidence>
<evidence type="ECO:0000256" key="5">
    <source>
        <dbReference type="SAM" id="SignalP"/>
    </source>
</evidence>
<dbReference type="PANTHER" id="PTHR30006">
    <property type="entry name" value="THIAMINE-BINDING PERIPLASMIC PROTEIN-RELATED"/>
    <property type="match status" value="1"/>
</dbReference>
<proteinExistence type="inferred from homology"/>
<dbReference type="EMBL" id="CP017147">
    <property type="protein sequence ID" value="AOO80252.1"/>
    <property type="molecule type" value="Genomic_DNA"/>
</dbReference>
<dbReference type="STRING" id="1526658.BHK69_07010"/>
<dbReference type="PANTHER" id="PTHR30006:SF2">
    <property type="entry name" value="ABC TRANSPORTER SUBSTRATE-BINDING PROTEIN"/>
    <property type="match status" value="1"/>
</dbReference>
<sequence length="348" mass="37461">MQISTKFAIAAAIAAGLSSHSAMAQQTVTLMAYSGLFQERYTKAVVEPFMKANPGIKIEYFPMPNSAQMLGNLRAQKAAPQADVVIMDVSVSKAATDEKLLTKIDEKTSPNVADLFSAARIADVDGVAVTFDNLVMLYNSEVVKEAPTSWMDLADKKYAGKVAIPGMPDIQGLSLVLILEKARGGFNHLRSVDKGIAAMGEIAPNVQTWEPKPEVYPVIISGQAIIGAGWNARAQVNADNSNGKLKAVLPQEGSVFQINTINHVAGGPGKDATAKFIDYALSPEAQKAFTESMFYAPTNAKALISEAAIARTAVKSMDKVIPVDWIALAKVREPIMDQWRRKVIPLSR</sequence>
<dbReference type="CDD" id="cd13589">
    <property type="entry name" value="PBP2_polyamine_RpCGA009"/>
    <property type="match status" value="1"/>
</dbReference>
<reference evidence="6 7" key="1">
    <citation type="journal article" date="2015" name="Antonie Van Leeuwenhoek">
        <title>Bosea vaviloviae sp. nov., a new species of slow-growing rhizobia isolated from nodules of the relict species Vavilovia formosa (Stev.) Fed.</title>
        <authorList>
            <person name="Safronova V.I."/>
            <person name="Kuznetsova I.G."/>
            <person name="Sazanova A.L."/>
            <person name="Kimeklis A.K."/>
            <person name="Belimov A.A."/>
            <person name="Andronov E.E."/>
            <person name="Pinaev A.G."/>
            <person name="Chizhevskaya E.P."/>
            <person name="Pukhaev A.R."/>
            <person name="Popov K.P."/>
            <person name="Willems A."/>
            <person name="Tikhonovich I.A."/>
        </authorList>
    </citation>
    <scope>NUCLEOTIDE SEQUENCE [LARGE SCALE GENOMIC DNA]</scope>
    <source>
        <strain evidence="6 7">Vaf18</strain>
    </source>
</reference>
<dbReference type="Proteomes" id="UP000094969">
    <property type="component" value="Chromosome"/>
</dbReference>
<dbReference type="PROSITE" id="PS01037">
    <property type="entry name" value="SBP_BACTERIAL_1"/>
    <property type="match status" value="1"/>
</dbReference>
<comment type="similarity">
    <text evidence="1">Belongs to the bacterial solute-binding protein 1 family.</text>
</comment>
<dbReference type="GO" id="GO:0030288">
    <property type="term" value="C:outer membrane-bounded periplasmic space"/>
    <property type="evidence" value="ECO:0007669"/>
    <property type="project" value="TreeGrafter"/>
</dbReference>
<dbReference type="AlphaFoldDB" id="A0A1D7TYP5"/>
<keyword evidence="4" id="KW-0574">Periplasm</keyword>
<gene>
    <name evidence="6" type="ORF">BHK69_07010</name>
</gene>
<feature type="signal peptide" evidence="5">
    <location>
        <begin position="1"/>
        <end position="24"/>
    </location>
</feature>
<dbReference type="GO" id="GO:0055085">
    <property type="term" value="P:transmembrane transport"/>
    <property type="evidence" value="ECO:0007669"/>
    <property type="project" value="InterPro"/>
</dbReference>
<evidence type="ECO:0000256" key="2">
    <source>
        <dbReference type="ARBA" id="ARBA00022448"/>
    </source>
</evidence>
<evidence type="ECO:0000256" key="4">
    <source>
        <dbReference type="ARBA" id="ARBA00022764"/>
    </source>
</evidence>
<dbReference type="OrthoDB" id="6529964at2"/>
<evidence type="ECO:0000256" key="1">
    <source>
        <dbReference type="ARBA" id="ARBA00008520"/>
    </source>
</evidence>
<dbReference type="KEGG" id="bvv:BHK69_07010"/>
<evidence type="ECO:0000313" key="7">
    <source>
        <dbReference type="Proteomes" id="UP000094969"/>
    </source>
</evidence>
<dbReference type="InterPro" id="IPR006059">
    <property type="entry name" value="SBP"/>
</dbReference>
<organism evidence="6 7">
    <name type="scientific">Bosea vaviloviae</name>
    <dbReference type="NCBI Taxonomy" id="1526658"/>
    <lineage>
        <taxon>Bacteria</taxon>
        <taxon>Pseudomonadati</taxon>
        <taxon>Pseudomonadota</taxon>
        <taxon>Alphaproteobacteria</taxon>
        <taxon>Hyphomicrobiales</taxon>
        <taxon>Boseaceae</taxon>
        <taxon>Bosea</taxon>
    </lineage>
</organism>
<evidence type="ECO:0000313" key="6">
    <source>
        <dbReference type="EMBL" id="AOO80252.1"/>
    </source>
</evidence>